<keyword evidence="12" id="KW-1185">Reference proteome</keyword>
<dbReference type="STRING" id="3088.A0A383VDI7"/>
<dbReference type="GO" id="GO:0005506">
    <property type="term" value="F:iron ion binding"/>
    <property type="evidence" value="ECO:0007669"/>
    <property type="project" value="InterPro"/>
</dbReference>
<keyword evidence="5" id="KW-0223">Dioxygenase</keyword>
<dbReference type="PROSITE" id="PS51471">
    <property type="entry name" value="FE2OG_OXY"/>
    <property type="match status" value="1"/>
</dbReference>
<dbReference type="GO" id="GO:0031543">
    <property type="term" value="F:peptidyl-proline dioxygenase activity"/>
    <property type="evidence" value="ECO:0007669"/>
    <property type="project" value="UniProtKB-ARBA"/>
</dbReference>
<dbReference type="Proteomes" id="UP000256970">
    <property type="component" value="Unassembled WGS sequence"/>
</dbReference>
<keyword evidence="4" id="KW-0847">Vitamin C</keyword>
<evidence type="ECO:0000256" key="3">
    <source>
        <dbReference type="ARBA" id="ARBA00022723"/>
    </source>
</evidence>
<dbReference type="GO" id="GO:0031418">
    <property type="term" value="F:L-ascorbic acid binding"/>
    <property type="evidence" value="ECO:0007669"/>
    <property type="project" value="UniProtKB-KW"/>
</dbReference>
<dbReference type="PANTHER" id="PTHR12117:SF0">
    <property type="entry name" value="PROLYL 3-HYDROXYLASE OGFOD1"/>
    <property type="match status" value="1"/>
</dbReference>
<evidence type="ECO:0000256" key="6">
    <source>
        <dbReference type="ARBA" id="ARBA00023002"/>
    </source>
</evidence>
<feature type="domain" description="Fe2OG dioxygenase" evidence="10">
    <location>
        <begin position="145"/>
        <end position="254"/>
    </location>
</feature>
<dbReference type="EMBL" id="FNXT01000266">
    <property type="protein sequence ID" value="SZX62829.1"/>
    <property type="molecule type" value="Genomic_DNA"/>
</dbReference>
<dbReference type="PANTHER" id="PTHR12117">
    <property type="entry name" value="HISTONE ACETYLTRANSFERASE COMPLEX"/>
    <property type="match status" value="1"/>
</dbReference>
<feature type="compositionally biased region" description="Low complexity" evidence="9">
    <location>
        <begin position="566"/>
        <end position="593"/>
    </location>
</feature>
<dbReference type="InterPro" id="IPR051842">
    <property type="entry name" value="uS12_prolyl_hydroxylase"/>
</dbReference>
<evidence type="ECO:0000256" key="4">
    <source>
        <dbReference type="ARBA" id="ARBA00022896"/>
    </source>
</evidence>
<evidence type="ECO:0000256" key="1">
    <source>
        <dbReference type="ARBA" id="ARBA00001961"/>
    </source>
</evidence>
<evidence type="ECO:0000256" key="5">
    <source>
        <dbReference type="ARBA" id="ARBA00022964"/>
    </source>
</evidence>
<reference evidence="11 12" key="1">
    <citation type="submission" date="2016-10" db="EMBL/GenBank/DDBJ databases">
        <authorList>
            <person name="Cai Z."/>
        </authorList>
    </citation>
    <scope>NUCLEOTIDE SEQUENCE [LARGE SCALE GENOMIC DNA]</scope>
</reference>
<dbReference type="Gene3D" id="2.60.120.620">
    <property type="entry name" value="q2cbj1_9rhob like domain"/>
    <property type="match status" value="1"/>
</dbReference>
<name>A0A383VDI7_TETOB</name>
<evidence type="ECO:0000259" key="10">
    <source>
        <dbReference type="PROSITE" id="PS51471"/>
    </source>
</evidence>
<gene>
    <name evidence="11" type="ORF">BQ4739_LOCUS3409</name>
</gene>
<dbReference type="SMART" id="SM00702">
    <property type="entry name" value="P4Hc"/>
    <property type="match status" value="1"/>
</dbReference>
<dbReference type="AlphaFoldDB" id="A0A383VDI7"/>
<keyword evidence="3" id="KW-0479">Metal-binding</keyword>
<evidence type="ECO:0000256" key="7">
    <source>
        <dbReference type="ARBA" id="ARBA00023004"/>
    </source>
</evidence>
<sequence>MADAVAVADAVDVQPASKKQKTAAAADSGAAAAVIRQSLLSGDSRSQLRQQHDSSGPYTHLVLKELADEQLLRAVREEVIHNISATYKETDLFKVFQTGDLANMDALDPESAAKLPALMALRGAIYSPEFRQFVEDITGVGDLSDKTDLSCNVYAQGGHLLNHDDVIGTRAVSFIIYLTDPDEPWTEADGGALELYPLVEGKPHTPDVIPTTSHLPTWNSMAMFVVQPGRSFHSVQEVLSADKPRLSISGWYHKAAPQQGSEHASLQQLQMKAGEDQIQQHAEFEGDNTSGPLSEADLELLRSWVNPAYLKQVSWAKIQGKMEADGSVQLQKFLLPEVAEQILQAAVSQDTAESVGSGKIPSFTTGYSEDWQAVGPPHKQRYLSYRGQPQQPGTAAAAGGLLAAAKAALFESGAFARLLKAMIDVEILKHAGEVRRFRAGLDYTVAHYGIITSEPRLDCVLTFVNDTTPEAADGWAVGEVGGFEAYLLADEEEETAGAAAVYRQDGNDSGVINVPAASNTLNLLMRDAGLMRFVKYVSAAAPGSRWDLAMEYVPEDDGVDPPMPESPEQAADAEAATANENGAAPAGEANGSS</sequence>
<comment type="cofactor">
    <cofactor evidence="1">
        <name>L-ascorbate</name>
        <dbReference type="ChEBI" id="CHEBI:38290"/>
    </cofactor>
</comment>
<evidence type="ECO:0000256" key="2">
    <source>
        <dbReference type="ARBA" id="ARBA00007443"/>
    </source>
</evidence>
<dbReference type="Pfam" id="PF13661">
    <property type="entry name" value="2OG-FeII_Oxy_4"/>
    <property type="match status" value="1"/>
</dbReference>
<dbReference type="Gene3D" id="3.60.130.20">
    <property type="entry name" value="Oxoglutarate/iron-dependent oxygenase, C-terminal degradation domain"/>
    <property type="match status" value="1"/>
</dbReference>
<dbReference type="InterPro" id="IPR006620">
    <property type="entry name" value="Pro_4_hyd_alph"/>
</dbReference>
<dbReference type="InterPro" id="IPR019601">
    <property type="entry name" value="Oxoglutarate/Fe-dep_Oase_C"/>
</dbReference>
<feature type="region of interest" description="Disordered" evidence="9">
    <location>
        <begin position="554"/>
        <end position="593"/>
    </location>
</feature>
<organism evidence="11 12">
    <name type="scientific">Tetradesmus obliquus</name>
    <name type="common">Green alga</name>
    <name type="synonym">Acutodesmus obliquus</name>
    <dbReference type="NCBI Taxonomy" id="3088"/>
    <lineage>
        <taxon>Eukaryota</taxon>
        <taxon>Viridiplantae</taxon>
        <taxon>Chlorophyta</taxon>
        <taxon>core chlorophytes</taxon>
        <taxon>Chlorophyceae</taxon>
        <taxon>CS clade</taxon>
        <taxon>Sphaeropleales</taxon>
        <taxon>Scenedesmaceae</taxon>
        <taxon>Tetradesmus</taxon>
    </lineage>
</organism>
<dbReference type="InterPro" id="IPR039558">
    <property type="entry name" value="TPA1/OFD1_N"/>
</dbReference>
<evidence type="ECO:0000313" key="12">
    <source>
        <dbReference type="Proteomes" id="UP000256970"/>
    </source>
</evidence>
<comment type="catalytic activity">
    <reaction evidence="8">
        <text>[ribosomal protein uS12]-L-proline + 2-oxoglutarate + O2 = [ribosomal protein uS12]-(3S)-3-hydroxy-L-proline + succinate + CO2</text>
        <dbReference type="Rhea" id="RHEA:54156"/>
        <dbReference type="Rhea" id="RHEA-COMP:13816"/>
        <dbReference type="Rhea" id="RHEA-COMP:13818"/>
        <dbReference type="ChEBI" id="CHEBI:15379"/>
        <dbReference type="ChEBI" id="CHEBI:16526"/>
        <dbReference type="ChEBI" id="CHEBI:16810"/>
        <dbReference type="ChEBI" id="CHEBI:30031"/>
        <dbReference type="ChEBI" id="CHEBI:50342"/>
        <dbReference type="ChEBI" id="CHEBI:85428"/>
    </reaction>
</comment>
<accession>A0A383VDI7</accession>
<proteinExistence type="inferred from homology"/>
<protein>
    <recommendedName>
        <fullName evidence="10">Fe2OG dioxygenase domain-containing protein</fullName>
    </recommendedName>
</protein>
<comment type="similarity">
    <text evidence="2">Belongs to the TPA1 family.</text>
</comment>
<dbReference type="InterPro" id="IPR005123">
    <property type="entry name" value="Oxoglu/Fe-dep_dioxygenase_dom"/>
</dbReference>
<dbReference type="InterPro" id="IPR043044">
    <property type="entry name" value="TPA1/Ofd1_C"/>
</dbReference>
<keyword evidence="6" id="KW-0560">Oxidoreductase</keyword>
<keyword evidence="7" id="KW-0408">Iron</keyword>
<evidence type="ECO:0000256" key="9">
    <source>
        <dbReference type="SAM" id="MobiDB-lite"/>
    </source>
</evidence>
<evidence type="ECO:0000313" key="11">
    <source>
        <dbReference type="EMBL" id="SZX62829.1"/>
    </source>
</evidence>
<dbReference type="Pfam" id="PF10637">
    <property type="entry name" value="Ofd1_CTDD"/>
    <property type="match status" value="1"/>
</dbReference>
<evidence type="ECO:0000256" key="8">
    <source>
        <dbReference type="ARBA" id="ARBA00047444"/>
    </source>
</evidence>